<organism evidence="2 3">
    <name type="scientific">Bacterioplanoides pacificum</name>
    <dbReference type="NCBI Taxonomy" id="1171596"/>
    <lineage>
        <taxon>Bacteria</taxon>
        <taxon>Pseudomonadati</taxon>
        <taxon>Pseudomonadota</taxon>
        <taxon>Gammaproteobacteria</taxon>
        <taxon>Oceanospirillales</taxon>
        <taxon>Oceanospirillaceae</taxon>
        <taxon>Bacterioplanoides</taxon>
    </lineage>
</organism>
<evidence type="ECO:0000313" key="3">
    <source>
        <dbReference type="Proteomes" id="UP001595722"/>
    </source>
</evidence>
<evidence type="ECO:0000313" key="2">
    <source>
        <dbReference type="EMBL" id="MFC3679238.1"/>
    </source>
</evidence>
<dbReference type="Pfam" id="PF01546">
    <property type="entry name" value="Peptidase_M20"/>
    <property type="match status" value="1"/>
</dbReference>
<protein>
    <submittedName>
        <fullName evidence="2">M20/M25/M40 family metallo-hydrolase</fullName>
    </submittedName>
</protein>
<name>A0ABV7VQJ0_9GAMM</name>
<keyword evidence="3" id="KW-1185">Reference proteome</keyword>
<gene>
    <name evidence="2" type="ORF">ACFOMG_03825</name>
</gene>
<accession>A0ABV7VQJ0</accession>
<sequence length="80" mass="8593">MAAPASSAIVQACERLTGASAEALAFATAAPFLQNLGIETLVLWPGNINQAHQVDEYLAVDQIRPGIDLIRQLINEFCLQ</sequence>
<dbReference type="InterPro" id="IPR002933">
    <property type="entry name" value="Peptidase_M20"/>
</dbReference>
<reference evidence="3" key="1">
    <citation type="journal article" date="2019" name="Int. J. Syst. Evol. Microbiol.">
        <title>The Global Catalogue of Microorganisms (GCM) 10K type strain sequencing project: providing services to taxonomists for standard genome sequencing and annotation.</title>
        <authorList>
            <consortium name="The Broad Institute Genomics Platform"/>
            <consortium name="The Broad Institute Genome Sequencing Center for Infectious Disease"/>
            <person name="Wu L."/>
            <person name="Ma J."/>
        </authorList>
    </citation>
    <scope>NUCLEOTIDE SEQUENCE [LARGE SCALE GENOMIC DNA]</scope>
    <source>
        <strain evidence="3">KCTC 42424</strain>
    </source>
</reference>
<dbReference type="Proteomes" id="UP001595722">
    <property type="component" value="Unassembled WGS sequence"/>
</dbReference>
<dbReference type="SUPFAM" id="SSF53187">
    <property type="entry name" value="Zn-dependent exopeptidases"/>
    <property type="match status" value="1"/>
</dbReference>
<proteinExistence type="predicted"/>
<evidence type="ECO:0000256" key="1">
    <source>
        <dbReference type="ARBA" id="ARBA00022801"/>
    </source>
</evidence>
<keyword evidence="1" id="KW-0378">Hydrolase</keyword>
<dbReference type="Gene3D" id="3.40.630.10">
    <property type="entry name" value="Zn peptidases"/>
    <property type="match status" value="1"/>
</dbReference>
<dbReference type="EMBL" id="JBHRYB010000003">
    <property type="protein sequence ID" value="MFC3679238.1"/>
    <property type="molecule type" value="Genomic_DNA"/>
</dbReference>
<dbReference type="RefSeq" id="WP_376865079.1">
    <property type="nucleotide sequence ID" value="NZ_JBHRYB010000003.1"/>
</dbReference>
<comment type="caution">
    <text evidence="2">The sequence shown here is derived from an EMBL/GenBank/DDBJ whole genome shotgun (WGS) entry which is preliminary data.</text>
</comment>